<evidence type="ECO:0000313" key="4">
    <source>
        <dbReference type="Proteomes" id="UP000290624"/>
    </source>
</evidence>
<feature type="region of interest" description="Disordered" evidence="1">
    <location>
        <begin position="52"/>
        <end position="99"/>
    </location>
</feature>
<gene>
    <name evidence="3" type="ORF">C1706_03720</name>
</gene>
<feature type="domain" description="Putative regulatory protein FmdB zinc ribbon" evidence="2">
    <location>
        <begin position="1"/>
        <end position="41"/>
    </location>
</feature>
<dbReference type="RefSeq" id="WP_129457893.1">
    <property type="nucleotide sequence ID" value="NZ_PPCV01000002.1"/>
</dbReference>
<dbReference type="InterPro" id="IPR013429">
    <property type="entry name" value="Regulatory_FmdB_Zinc_ribbon"/>
</dbReference>
<dbReference type="AlphaFoldDB" id="A0A4Q2EIP5"/>
<dbReference type="Pfam" id="PF09723">
    <property type="entry name" value="Zn_ribbon_8"/>
    <property type="match status" value="1"/>
</dbReference>
<dbReference type="EMBL" id="PPCV01000002">
    <property type="protein sequence ID" value="RXW32993.1"/>
    <property type="molecule type" value="Genomic_DNA"/>
</dbReference>
<name>A0A4Q2EIP5_9ACTN</name>
<evidence type="ECO:0000259" key="2">
    <source>
        <dbReference type="SMART" id="SM00834"/>
    </source>
</evidence>
<dbReference type="PANTHER" id="PTHR34404">
    <property type="entry name" value="REGULATORY PROTEIN, FMDB FAMILY"/>
    <property type="match status" value="1"/>
</dbReference>
<dbReference type="OrthoDB" id="9813321at2"/>
<feature type="compositionally biased region" description="Basic and acidic residues" evidence="1">
    <location>
        <begin position="59"/>
        <end position="72"/>
    </location>
</feature>
<dbReference type="NCBIfam" id="TIGR02605">
    <property type="entry name" value="CxxC_CxxC_SSSS"/>
    <property type="match status" value="1"/>
</dbReference>
<proteinExistence type="predicted"/>
<keyword evidence="4" id="KW-1185">Reference proteome</keyword>
<feature type="compositionally biased region" description="Low complexity" evidence="1">
    <location>
        <begin position="74"/>
        <end position="99"/>
    </location>
</feature>
<dbReference type="Proteomes" id="UP000290624">
    <property type="component" value="Unassembled WGS sequence"/>
</dbReference>
<dbReference type="PANTHER" id="PTHR34404:SF2">
    <property type="entry name" value="CONSERVED SERINE RICH PROTEIN"/>
    <property type="match status" value="1"/>
</dbReference>
<dbReference type="SMART" id="SM00834">
    <property type="entry name" value="CxxC_CXXC_SSSS"/>
    <property type="match status" value="1"/>
</dbReference>
<evidence type="ECO:0000313" key="3">
    <source>
        <dbReference type="EMBL" id="RXW32993.1"/>
    </source>
</evidence>
<comment type="caution">
    <text evidence="3">The sequence shown here is derived from an EMBL/GenBank/DDBJ whole genome shotgun (WGS) entry which is preliminary data.</text>
</comment>
<evidence type="ECO:0000256" key="1">
    <source>
        <dbReference type="SAM" id="MobiDB-lite"/>
    </source>
</evidence>
<organism evidence="3 4">
    <name type="scientific">Propioniciclava flava</name>
    <dbReference type="NCBI Taxonomy" id="2072026"/>
    <lineage>
        <taxon>Bacteria</taxon>
        <taxon>Bacillati</taxon>
        <taxon>Actinomycetota</taxon>
        <taxon>Actinomycetes</taxon>
        <taxon>Propionibacteriales</taxon>
        <taxon>Propionibacteriaceae</taxon>
        <taxon>Propioniciclava</taxon>
    </lineage>
</organism>
<reference evidence="3 4" key="1">
    <citation type="submission" date="2018-01" db="EMBL/GenBank/DDBJ databases">
        <title>Lactibacter flavus gen. nov., sp. nov., a novel bacterium of the family Propionibacteriaceae isolated from raw milk and dairy products.</title>
        <authorList>
            <person name="Wenning M."/>
            <person name="Breitenwieser F."/>
            <person name="Huptas C."/>
            <person name="von Neubeck M."/>
            <person name="Busse H.-J."/>
            <person name="Scherer S."/>
        </authorList>
    </citation>
    <scope>NUCLEOTIDE SEQUENCE [LARGE SCALE GENOMIC DNA]</scope>
    <source>
        <strain evidence="3 4">VG341</strain>
    </source>
</reference>
<accession>A0A4Q2EIP5</accession>
<protein>
    <submittedName>
        <fullName evidence="3">FmdB family transcriptional regulator</fullName>
    </submittedName>
</protein>
<sequence length="99" mass="10289">MPTYEYRCADCGADLEVQQKFTDDPLTVCPTCQGSLHKVFSPVGVVFKGSGFYATDNRSSTDKGKASPEKKAAKPAATKDAPAAAKPATPSTSSTPTAS</sequence>